<dbReference type="PANTHER" id="PTHR11915">
    <property type="entry name" value="SPECTRIN/FILAMIN RELATED CYTOSKELETAL PROTEIN"/>
    <property type="match status" value="1"/>
</dbReference>
<dbReference type="GO" id="GO:0007026">
    <property type="term" value="P:negative regulation of microtubule depolymerization"/>
    <property type="evidence" value="ECO:0007669"/>
    <property type="project" value="UniProtKB-ARBA"/>
</dbReference>
<feature type="region of interest" description="Disordered" evidence="10">
    <location>
        <begin position="1956"/>
        <end position="1975"/>
    </location>
</feature>
<dbReference type="GO" id="GO:0031594">
    <property type="term" value="C:neuromuscular junction"/>
    <property type="evidence" value="ECO:0007669"/>
    <property type="project" value="UniProtKB-ARBA"/>
</dbReference>
<feature type="coiled-coil region" evidence="9">
    <location>
        <begin position="307"/>
        <end position="360"/>
    </location>
</feature>
<name>A0A7R9PU40_9ACAR</name>
<comment type="subcellular location">
    <subcellularLocation>
        <location evidence="1">Cytoplasm</location>
        <location evidence="1">Cytoskeleton</location>
    </subcellularLocation>
</comment>
<dbReference type="InterPro" id="IPR041681">
    <property type="entry name" value="PH_9"/>
</dbReference>
<organism evidence="12">
    <name type="scientific">Medioppia subpectinata</name>
    <dbReference type="NCBI Taxonomy" id="1979941"/>
    <lineage>
        <taxon>Eukaryota</taxon>
        <taxon>Metazoa</taxon>
        <taxon>Ecdysozoa</taxon>
        <taxon>Arthropoda</taxon>
        <taxon>Chelicerata</taxon>
        <taxon>Arachnida</taxon>
        <taxon>Acari</taxon>
        <taxon>Acariformes</taxon>
        <taxon>Sarcoptiformes</taxon>
        <taxon>Oribatida</taxon>
        <taxon>Brachypylina</taxon>
        <taxon>Oppioidea</taxon>
        <taxon>Oppiidae</taxon>
        <taxon>Medioppia</taxon>
    </lineage>
</organism>
<gene>
    <name evidence="12" type="ORF">OSB1V03_LOCUS1209</name>
</gene>
<keyword evidence="4" id="KW-0963">Cytoplasm</keyword>
<dbReference type="PROSITE" id="PS50003">
    <property type="entry name" value="PH_DOMAIN"/>
    <property type="match status" value="1"/>
</dbReference>
<evidence type="ECO:0000256" key="6">
    <source>
        <dbReference type="ARBA" id="ARBA00022737"/>
    </source>
</evidence>
<feature type="region of interest" description="Disordered" evidence="10">
    <location>
        <begin position="1822"/>
        <end position="1842"/>
    </location>
</feature>
<dbReference type="CDD" id="cd00176">
    <property type="entry name" value="SPEC"/>
    <property type="match status" value="6"/>
</dbReference>
<feature type="coiled-coil region" evidence="9">
    <location>
        <begin position="1195"/>
        <end position="1222"/>
    </location>
</feature>
<evidence type="ECO:0000313" key="13">
    <source>
        <dbReference type="Proteomes" id="UP000759131"/>
    </source>
</evidence>
<comment type="similarity">
    <text evidence="2">Belongs to the spectrin family.</text>
</comment>
<dbReference type="CDD" id="cd10571">
    <property type="entry name" value="PH_beta_spectrin"/>
    <property type="match status" value="1"/>
</dbReference>
<keyword evidence="7" id="KW-0009">Actin-binding</keyword>
<evidence type="ECO:0000256" key="7">
    <source>
        <dbReference type="ARBA" id="ARBA00023203"/>
    </source>
</evidence>
<evidence type="ECO:0000256" key="4">
    <source>
        <dbReference type="ARBA" id="ARBA00022490"/>
    </source>
</evidence>
<dbReference type="GO" id="GO:0005543">
    <property type="term" value="F:phospholipid binding"/>
    <property type="evidence" value="ECO:0007669"/>
    <property type="project" value="InterPro"/>
</dbReference>
<dbReference type="InterPro" id="IPR001605">
    <property type="entry name" value="PH_dom-spectrin-type"/>
</dbReference>
<dbReference type="SMART" id="SM00150">
    <property type="entry name" value="SPEC"/>
    <property type="match status" value="13"/>
</dbReference>
<feature type="domain" description="PH" evidence="11">
    <location>
        <begin position="1556"/>
        <end position="1664"/>
    </location>
</feature>
<keyword evidence="13" id="KW-1185">Reference proteome</keyword>
<keyword evidence="8" id="KW-0206">Cytoskeleton</keyword>
<evidence type="ECO:0000256" key="2">
    <source>
        <dbReference type="ARBA" id="ARBA00006826"/>
    </source>
</evidence>
<dbReference type="SUPFAM" id="SSF50729">
    <property type="entry name" value="PH domain-like"/>
    <property type="match status" value="1"/>
</dbReference>
<dbReference type="GO" id="GO:0045170">
    <property type="term" value="C:spectrosome"/>
    <property type="evidence" value="ECO:0007669"/>
    <property type="project" value="UniProtKB-ARBA"/>
</dbReference>
<dbReference type="Gene3D" id="2.30.29.30">
    <property type="entry name" value="Pleckstrin-homology domain (PH domain)/Phosphotyrosine-binding domain (PTB)"/>
    <property type="match status" value="1"/>
</dbReference>
<dbReference type="FunFam" id="1.20.58.60:FF:000011">
    <property type="entry name" value="Spectrin beta chain"/>
    <property type="match status" value="1"/>
</dbReference>
<feature type="region of interest" description="Disordered" evidence="10">
    <location>
        <begin position="1476"/>
        <end position="1495"/>
    </location>
</feature>
<dbReference type="GO" id="GO:0003779">
    <property type="term" value="F:actin binding"/>
    <property type="evidence" value="ECO:0007669"/>
    <property type="project" value="UniProtKB-KW"/>
</dbReference>
<evidence type="ECO:0000256" key="1">
    <source>
        <dbReference type="ARBA" id="ARBA00004245"/>
    </source>
</evidence>
<dbReference type="SUPFAM" id="SSF46966">
    <property type="entry name" value="Spectrin repeat"/>
    <property type="match status" value="10"/>
</dbReference>
<dbReference type="InterPro" id="IPR011993">
    <property type="entry name" value="PH-like_dom_sf"/>
</dbReference>
<dbReference type="InterPro" id="IPR002017">
    <property type="entry name" value="Spectrin_repeat"/>
</dbReference>
<feature type="region of interest" description="Disordered" evidence="10">
    <location>
        <begin position="70"/>
        <end position="89"/>
    </location>
</feature>
<feature type="coiled-coil region" evidence="9">
    <location>
        <begin position="1101"/>
        <end position="1135"/>
    </location>
</feature>
<dbReference type="GO" id="GO:0016199">
    <property type="term" value="P:axon midline choice point recognition"/>
    <property type="evidence" value="ECO:0007669"/>
    <property type="project" value="UniProtKB-ARBA"/>
</dbReference>
<feature type="compositionally biased region" description="Low complexity" evidence="10">
    <location>
        <begin position="1833"/>
        <end position="1842"/>
    </location>
</feature>
<dbReference type="InterPro" id="IPR018159">
    <property type="entry name" value="Spectrin/alpha-actinin"/>
</dbReference>
<protein>
    <recommendedName>
        <fullName evidence="11">PH domain-containing protein</fullName>
    </recommendedName>
</protein>
<feature type="coiled-coil region" evidence="9">
    <location>
        <begin position="155"/>
        <end position="182"/>
    </location>
</feature>
<dbReference type="OrthoDB" id="9942256at2759"/>
<dbReference type="EMBL" id="OC854902">
    <property type="protein sequence ID" value="CAD7620728.1"/>
    <property type="molecule type" value="Genomic_DNA"/>
</dbReference>
<dbReference type="Proteomes" id="UP000759131">
    <property type="component" value="Unassembled WGS sequence"/>
</dbReference>
<reference evidence="12" key="1">
    <citation type="submission" date="2020-11" db="EMBL/GenBank/DDBJ databases">
        <authorList>
            <person name="Tran Van P."/>
        </authorList>
    </citation>
    <scope>NUCLEOTIDE SEQUENCE</scope>
</reference>
<dbReference type="EMBL" id="CAJPIZ010000327">
    <property type="protein sequence ID" value="CAG2101158.1"/>
    <property type="molecule type" value="Genomic_DNA"/>
</dbReference>
<dbReference type="GO" id="GO:0048790">
    <property type="term" value="P:maintenance of presynaptic active zone structure"/>
    <property type="evidence" value="ECO:0007669"/>
    <property type="project" value="UniProtKB-ARBA"/>
</dbReference>
<evidence type="ECO:0000313" key="12">
    <source>
        <dbReference type="EMBL" id="CAD7620728.1"/>
    </source>
</evidence>
<proteinExistence type="inferred from homology"/>
<dbReference type="FunFam" id="1.20.58.60:FF:000017">
    <property type="entry name" value="Spectrin alpha chain, non-erythrocytic 1"/>
    <property type="match status" value="1"/>
</dbReference>
<dbReference type="SMART" id="SM00233">
    <property type="entry name" value="PH"/>
    <property type="match status" value="1"/>
</dbReference>
<keyword evidence="9" id="KW-0175">Coiled coil</keyword>
<evidence type="ECO:0000256" key="8">
    <source>
        <dbReference type="ARBA" id="ARBA00023212"/>
    </source>
</evidence>
<dbReference type="GO" id="GO:0008017">
    <property type="term" value="F:microtubule binding"/>
    <property type="evidence" value="ECO:0007669"/>
    <property type="project" value="UniProtKB-ARBA"/>
</dbReference>
<keyword evidence="5" id="KW-0597">Phosphoprotein</keyword>
<evidence type="ECO:0000256" key="5">
    <source>
        <dbReference type="ARBA" id="ARBA00022553"/>
    </source>
</evidence>
<keyword evidence="6" id="KW-0677">Repeat</keyword>
<feature type="compositionally biased region" description="Pro residues" evidence="10">
    <location>
        <begin position="1762"/>
        <end position="1771"/>
    </location>
</feature>
<dbReference type="GO" id="GO:0016328">
    <property type="term" value="C:lateral plasma membrane"/>
    <property type="evidence" value="ECO:0007669"/>
    <property type="project" value="UniProtKB-ARBA"/>
</dbReference>
<evidence type="ECO:0000259" key="11">
    <source>
        <dbReference type="PROSITE" id="PS50003"/>
    </source>
</evidence>
<evidence type="ECO:0000256" key="10">
    <source>
        <dbReference type="SAM" id="MobiDB-lite"/>
    </source>
</evidence>
<dbReference type="Pfam" id="PF00435">
    <property type="entry name" value="Spectrin"/>
    <property type="match status" value="12"/>
</dbReference>
<feature type="coiled-coil region" evidence="9">
    <location>
        <begin position="1402"/>
        <end position="1469"/>
    </location>
</feature>
<dbReference type="GO" id="GO:0042062">
    <property type="term" value="P:long-term strengthening of neuromuscular junction"/>
    <property type="evidence" value="ECO:0007669"/>
    <property type="project" value="UniProtKB-ARBA"/>
</dbReference>
<keyword evidence="3" id="KW-0117">Actin capping</keyword>
<dbReference type="Pfam" id="PF15410">
    <property type="entry name" value="PH_9"/>
    <property type="match status" value="1"/>
</dbReference>
<feature type="compositionally biased region" description="Basic residues" evidence="10">
    <location>
        <begin position="2106"/>
        <end position="2119"/>
    </location>
</feature>
<dbReference type="FunFam" id="1.20.58.60:FF:000020">
    <property type="entry name" value="Spectrin alpha chain, non-erythrocytic 1"/>
    <property type="match status" value="1"/>
</dbReference>
<dbReference type="Gene3D" id="1.20.58.60">
    <property type="match status" value="13"/>
</dbReference>
<evidence type="ECO:0000256" key="9">
    <source>
        <dbReference type="SAM" id="Coils"/>
    </source>
</evidence>
<feature type="compositionally biased region" description="Polar residues" evidence="10">
    <location>
        <begin position="1956"/>
        <end position="1971"/>
    </location>
</feature>
<feature type="compositionally biased region" description="Polar residues" evidence="10">
    <location>
        <begin position="1701"/>
        <end position="1743"/>
    </location>
</feature>
<accession>A0A7R9PU40</accession>
<feature type="region of interest" description="Disordered" evidence="10">
    <location>
        <begin position="1687"/>
        <end position="1779"/>
    </location>
</feature>
<dbReference type="PRINTS" id="PR00683">
    <property type="entry name" value="SPECTRINPH"/>
</dbReference>
<dbReference type="FunFam" id="1.20.58.60:FF:000007">
    <property type="entry name" value="Spectrin alpha chain non-erythrocytic 1"/>
    <property type="match status" value="1"/>
</dbReference>
<feature type="compositionally biased region" description="Pro residues" evidence="10">
    <location>
        <begin position="1746"/>
        <end position="1755"/>
    </location>
</feature>
<dbReference type="FunFam" id="2.30.29.30:FF:000024">
    <property type="entry name" value="Spectrin beta chain"/>
    <property type="match status" value="1"/>
</dbReference>
<sequence length="2119" mass="246511">MLEFNQNVEKVESWIRDKELMVGHNDTGEDFEHCLALQRKLDDVDSDMRVDDKRLKQINLLADKLLTQYQHSSHPTQPQLSPQSQSNPSAIDRRRHLLNDKWKDLQILIDSYRNKLLNAADVHRFNRDLSDLDQRIQEKSFILEKEEEAKNLEGVEALQRKQEAIEREVNAIEIRLKDLVENDGRKLINKYPDMTANCRTNINEVQDNWRHLSKLCHLKRNRLSSAYTLHKFLEELKETEIWANNLIKHRMKESINSGNTITDSNPSAIDRRRHLLNDKWKDLQILIDSYRNKLLNAADVHRFNRDLSDLDQRIQEKSLILEKEEEAKNLEGVEALQRKQEAIEREVNAIEIRLKDLVENDGRKLINKYPDMTANCRTNINEVQDNWRHLSKLCHLKRNRLSSAYTLHKFLEELKETEIWANNLIKHRMKESINSGNTITDVRNDLQLHEDIKTEIMARKEVFQYLKEFGHKLLQQLPQNTADEQNQDLNKQLIENGLIKLDELRRSLDQVWEERKHYLTQSLQLQLFIELLKQSDDWLSTKEAFLNNEDLGDSLAGVESLIRKHDNFEKTLTTQQKIEELGKFANDLVQNNHFDSHNILDKCRTAVVRKDRLLESSIQRKNKLKDSKLFHKFQRNVNEILGWLNEKLKVASDESYRDPINLLSKIQKHAAFEAELAANKGRVDAVVTEGESLISCGHFLSEDIQNHLQHIEKSWRNLLDETTLKKERLQDAYQALQFHRMLDDLELWMTDMETVLTDEDHGKDLISSQNIMKKHQLIENDINNHSENIEQIKDLTTAFTQNNHFMKEEIEERAQNVIQRYEGLHEPIQIRRENLEEALLLFQFKRDVDDELNWIEEKHMQVMATDLGNSLLDVQKLRKKHQLIEAEIGAREPLLTTIISKGHSLIRSQHFASNEIEALISELQNKIQTLKDGAAIRRLRLLDAVESQQFFSDVLEAENWWSERMPFLENEESGRDEESIISLTKKLDLIKRDSERFGSTNLSKVYQLGNALIERNHFDSQSIQTKITELELKFNRLNELCSKKAFKLSENRKYFAFIRDADELLVWIKEQMIIACSEDYGQDVEHVELLIQRFDNFIINLNSNEERIISLRSSAEGLEENNQKLNHVLMAWNELKDTAQSRQDALHGAKQVHTFDRSADETISWIHEKDSSTALDESYTPDDDLQSIQAMIRSHEGFERDLAAVREQVEALLEEAKRLASLFPDASEHIFAKNDEVRESWNELLKRSAQRRHHLLETETLQTYFDEYRELMASINEMIALITAEDELADQDVISAETQLNRHNEYKTEIDSRNDTFIKFAKEGEIIIQSGHFMAGEVRERIDRLNGAHKNLIDIWNKRRVIFEHNLDAQQFKHDAQQLERWISSRENMITDPNLGDSIADVEDLIRKHEDFEKAIIAQEEKLKSIQRLTLIEDDFRKQKQEEENMKRADVARREYERVQQMKQREQMRILDERRHEDSEMYDRESGDSVRKASHEMDVNSKGLVKRMENLLAPKTIKRAESVKFASPKRTPSFTTRRRSFRSTKVVAVEPDQLPPVECEGLLERKQELQAGGKRATVRSWKTYYTVLCGQLLCFFKDKDSFFGNQASAPPFSVLGAKCLRAVDYTKRKHVFRLQLSDGSEYLFTTNDENRMQEWLNKLAFHASLPPSMQLLSYDAHKDASIYSGGAATASPTKSDDNDNHTSPQSNTVSKYDTSSGSSPELSRKSSVSSNPMASSTASITSRPSLPLPSVPPPIDSVNRRPAPPLPPPRTPQKSEFDGDFAKFDDQFESLPSLEFVPQRPVSDVFDPRLEEVDQQRRNQLRQSFPQRGEPTHTNGNHNNNHNNEMLNPYNAYIMSNPPQNAVYSAYNPRPPYNHMLPPKPITHPMYAFPNTHTIHTTHETDSETDEWLSHHLDLRYAQTTYQNIPVARHMSLPPNTRPVDPLEPTYSAAKNSLSNITNTSSEEEIPNSQKNNKKKGVMMLNPYNAYIMSNPPQNAVYSAYNPRPPYNHMLPPKPITHPMYAFPNTHTIHTTHETDSETDEWLSHHLDLRYAQTTYQNIPVARHMSLPPNTRPVDPLEPTYSAAKNSLSNITNTSSEEEIPNSQKNNKKKGVMSFFKRK</sequence>
<dbReference type="GO" id="GO:0045169">
    <property type="term" value="C:fusome"/>
    <property type="evidence" value="ECO:0007669"/>
    <property type="project" value="UniProtKB-ARBA"/>
</dbReference>
<feature type="region of interest" description="Disordered" evidence="10">
    <location>
        <begin position="2090"/>
        <end position="2119"/>
    </location>
</feature>
<dbReference type="GO" id="GO:0005856">
    <property type="term" value="C:cytoskeleton"/>
    <property type="evidence" value="ECO:0007669"/>
    <property type="project" value="UniProtKB-SubCell"/>
</dbReference>
<evidence type="ECO:0000256" key="3">
    <source>
        <dbReference type="ARBA" id="ARBA00022467"/>
    </source>
</evidence>
<dbReference type="GO" id="GO:0051693">
    <property type="term" value="P:actin filament capping"/>
    <property type="evidence" value="ECO:0007669"/>
    <property type="project" value="UniProtKB-KW"/>
</dbReference>
<feature type="compositionally biased region" description="Polar residues" evidence="10">
    <location>
        <begin position="2090"/>
        <end position="2105"/>
    </location>
</feature>
<dbReference type="InterPro" id="IPR001849">
    <property type="entry name" value="PH_domain"/>
</dbReference>